<evidence type="ECO:0000256" key="1">
    <source>
        <dbReference type="ARBA" id="ARBA00001974"/>
    </source>
</evidence>
<evidence type="ECO:0000313" key="9">
    <source>
        <dbReference type="Proteomes" id="UP001310890"/>
    </source>
</evidence>
<comment type="caution">
    <text evidence="8">The sequence shown here is derived from an EMBL/GenBank/DDBJ whole genome shotgun (WGS) entry which is preliminary data.</text>
</comment>
<feature type="binding site" evidence="6">
    <location>
        <position position="161"/>
    </location>
    <ligand>
        <name>FAD</name>
        <dbReference type="ChEBI" id="CHEBI:57692"/>
    </ligand>
</feature>
<dbReference type="SUPFAM" id="SSF51971">
    <property type="entry name" value="Nucleotide-binding domain"/>
    <property type="match status" value="1"/>
</dbReference>
<evidence type="ECO:0000256" key="3">
    <source>
        <dbReference type="ARBA" id="ARBA00022630"/>
    </source>
</evidence>
<dbReference type="GO" id="GO:0019478">
    <property type="term" value="P:D-amino acid catabolic process"/>
    <property type="evidence" value="ECO:0007669"/>
    <property type="project" value="TreeGrafter"/>
</dbReference>
<dbReference type="GO" id="GO:0005737">
    <property type="term" value="C:cytoplasm"/>
    <property type="evidence" value="ECO:0007669"/>
    <property type="project" value="TreeGrafter"/>
</dbReference>
<keyword evidence="5" id="KW-0560">Oxidoreductase</keyword>
<dbReference type="InterPro" id="IPR023209">
    <property type="entry name" value="DAO"/>
</dbReference>
<reference evidence="8" key="1">
    <citation type="submission" date="2023-08" db="EMBL/GenBank/DDBJ databases">
        <title>Black Yeasts Isolated from many extreme environments.</title>
        <authorList>
            <person name="Coleine C."/>
            <person name="Stajich J.E."/>
            <person name="Selbmann L."/>
        </authorList>
    </citation>
    <scope>NUCLEOTIDE SEQUENCE</scope>
    <source>
        <strain evidence="8">CCFEE 5401</strain>
    </source>
</reference>
<evidence type="ECO:0000256" key="2">
    <source>
        <dbReference type="ARBA" id="ARBA00006730"/>
    </source>
</evidence>
<dbReference type="Pfam" id="PF01266">
    <property type="entry name" value="DAO"/>
    <property type="match status" value="1"/>
</dbReference>
<feature type="binding site" evidence="6">
    <location>
        <position position="272"/>
    </location>
    <ligand>
        <name>D-dopa</name>
        <dbReference type="ChEBI" id="CHEBI:149689"/>
    </ligand>
</feature>
<comment type="cofactor">
    <cofactor evidence="1 6">
        <name>FAD</name>
        <dbReference type="ChEBI" id="CHEBI:57692"/>
    </cofactor>
</comment>
<keyword evidence="3" id="KW-0285">Flavoprotein</keyword>
<dbReference type="SUPFAM" id="SSF54373">
    <property type="entry name" value="FAD-linked reductases, C-terminal domain"/>
    <property type="match status" value="1"/>
</dbReference>
<protein>
    <recommendedName>
        <fullName evidence="7">FAD dependent oxidoreductase domain-containing protein</fullName>
    </recommendedName>
</protein>
<proteinExistence type="inferred from homology"/>
<gene>
    <name evidence="8" type="ORF">LTR62_005478</name>
</gene>
<evidence type="ECO:0000256" key="6">
    <source>
        <dbReference type="PIRSR" id="PIRSR000189-1"/>
    </source>
</evidence>
<dbReference type="InterPro" id="IPR006076">
    <property type="entry name" value="FAD-dep_OxRdtase"/>
</dbReference>
<dbReference type="PROSITE" id="PS00677">
    <property type="entry name" value="DAO"/>
    <property type="match status" value="1"/>
</dbReference>
<dbReference type="InterPro" id="IPR006181">
    <property type="entry name" value="D-amino_acid_oxidase_CS"/>
</dbReference>
<sequence>MPGDADIEYASPWAGANYAPVSKKGTVEAEYDLNTWPELYRLAKSVPEAGAHFQQNVVYNRDEDAQTATAAWFSDLLSSKPWFADSVPDFRKLKPSELPPGVNGGISYTSVCINTPQYLHYLLGQCLRNGVVVKRAVITHISRAAQFHATSQPADIVVNCTGLGSLVLGGVLDNNLYPARGHVVLVRNETPDRITFVSGTDDGPEETTYIMMRGAGGGTIIGGCYQRGQTDPTPDPAMGRRILQRAARLCPEMVGGKGVEGFDVVRHGVGLRPVRTGGPRLERERVEGVAVVHNYGHGGAGYQCSYGCAQAAVRLVRESLASRVRL</sequence>
<keyword evidence="4 6" id="KW-0274">FAD</keyword>
<organism evidence="8 9">
    <name type="scientific">Meristemomyces frigidus</name>
    <dbReference type="NCBI Taxonomy" id="1508187"/>
    <lineage>
        <taxon>Eukaryota</taxon>
        <taxon>Fungi</taxon>
        <taxon>Dikarya</taxon>
        <taxon>Ascomycota</taxon>
        <taxon>Pezizomycotina</taxon>
        <taxon>Dothideomycetes</taxon>
        <taxon>Dothideomycetidae</taxon>
        <taxon>Mycosphaerellales</taxon>
        <taxon>Teratosphaeriaceae</taxon>
        <taxon>Meristemomyces</taxon>
    </lineage>
</organism>
<evidence type="ECO:0000256" key="5">
    <source>
        <dbReference type="ARBA" id="ARBA00023002"/>
    </source>
</evidence>
<dbReference type="GO" id="GO:0003884">
    <property type="term" value="F:D-amino-acid oxidase activity"/>
    <property type="evidence" value="ECO:0007669"/>
    <property type="project" value="InterPro"/>
</dbReference>
<evidence type="ECO:0000259" key="7">
    <source>
        <dbReference type="Pfam" id="PF01266"/>
    </source>
</evidence>
<evidence type="ECO:0000313" key="8">
    <source>
        <dbReference type="EMBL" id="KAK5110940.1"/>
    </source>
</evidence>
<dbReference type="PIRSF" id="PIRSF000189">
    <property type="entry name" value="D-aa_oxidase"/>
    <property type="match status" value="1"/>
</dbReference>
<dbReference type="Gene3D" id="3.30.9.10">
    <property type="entry name" value="D-Amino Acid Oxidase, subunit A, domain 2"/>
    <property type="match status" value="1"/>
</dbReference>
<dbReference type="EMBL" id="JAVRRL010000044">
    <property type="protein sequence ID" value="KAK5110940.1"/>
    <property type="molecule type" value="Genomic_DNA"/>
</dbReference>
<dbReference type="AlphaFoldDB" id="A0AAN7TKX9"/>
<dbReference type="PANTHER" id="PTHR11530:SF16">
    <property type="entry name" value="D-AMINO ACID OXIDASE (AFU_ORTHOLOGUE AFUA_5G11290)"/>
    <property type="match status" value="1"/>
</dbReference>
<dbReference type="Proteomes" id="UP001310890">
    <property type="component" value="Unassembled WGS sequence"/>
</dbReference>
<name>A0AAN7TKX9_9PEZI</name>
<feature type="domain" description="FAD dependent oxidoreductase" evidence="7">
    <location>
        <begin position="34"/>
        <end position="314"/>
    </location>
</feature>
<dbReference type="PANTHER" id="PTHR11530">
    <property type="entry name" value="D-AMINO ACID OXIDASE"/>
    <property type="match status" value="1"/>
</dbReference>
<comment type="similarity">
    <text evidence="2">Belongs to the DAMOX/DASOX family.</text>
</comment>
<accession>A0AAN7TKX9</accession>
<evidence type="ECO:0000256" key="4">
    <source>
        <dbReference type="ARBA" id="ARBA00022827"/>
    </source>
</evidence>
<dbReference type="Gene3D" id="3.40.50.720">
    <property type="entry name" value="NAD(P)-binding Rossmann-like Domain"/>
    <property type="match status" value="1"/>
</dbReference>
<feature type="binding site" evidence="6">
    <location>
        <position position="299"/>
    </location>
    <ligand>
        <name>D-dopa</name>
        <dbReference type="ChEBI" id="CHEBI:149689"/>
    </ligand>
</feature>
<dbReference type="GO" id="GO:0071949">
    <property type="term" value="F:FAD binding"/>
    <property type="evidence" value="ECO:0007669"/>
    <property type="project" value="InterPro"/>
</dbReference>